<evidence type="ECO:0000313" key="22">
    <source>
        <dbReference type="Proteomes" id="UP000663877"/>
    </source>
</evidence>
<evidence type="ECO:0000256" key="9">
    <source>
        <dbReference type="ARBA" id="ARBA00022734"/>
    </source>
</evidence>
<keyword evidence="15 16" id="KW-0464">Manganese</keyword>
<evidence type="ECO:0000313" key="20">
    <source>
        <dbReference type="EMBL" id="CAF1539759.1"/>
    </source>
</evidence>
<dbReference type="Pfam" id="PF00535">
    <property type="entry name" value="Glycos_transf_2"/>
    <property type="match status" value="1"/>
</dbReference>
<dbReference type="PANTHER" id="PTHR11675:SF131">
    <property type="entry name" value="POLYPEPTIDE N-ACETYLGALACTOSAMINYLTRANSFERASE 9-RELATED"/>
    <property type="match status" value="1"/>
</dbReference>
<comment type="pathway">
    <text evidence="3 16">Protein modification; protein glycosylation.</text>
</comment>
<name>A0A814PCR4_9BILA</name>
<keyword evidence="8" id="KW-0479">Metal-binding</keyword>
<dbReference type="Pfam" id="PF00652">
    <property type="entry name" value="Ricin_B_lectin"/>
    <property type="match status" value="1"/>
</dbReference>
<dbReference type="Proteomes" id="UP000663877">
    <property type="component" value="Unassembled WGS sequence"/>
</dbReference>
<evidence type="ECO:0000259" key="18">
    <source>
        <dbReference type="SMART" id="SM00458"/>
    </source>
</evidence>
<evidence type="ECO:0000256" key="8">
    <source>
        <dbReference type="ARBA" id="ARBA00022723"/>
    </source>
</evidence>
<dbReference type="EMBL" id="CAJNOI010000128">
    <property type="protein sequence ID" value="CAF1102929.1"/>
    <property type="molecule type" value="Genomic_DNA"/>
</dbReference>
<keyword evidence="9 16" id="KW-0430">Lectin</keyword>
<keyword evidence="5 16" id="KW-0328">Glycosyltransferase</keyword>
<dbReference type="OrthoDB" id="6119243at2759"/>
<dbReference type="CDD" id="cd02510">
    <property type="entry name" value="pp-GalNAc-T"/>
    <property type="match status" value="1"/>
</dbReference>
<dbReference type="InterPro" id="IPR029044">
    <property type="entry name" value="Nucleotide-diphossugar_trans"/>
</dbReference>
<dbReference type="GO" id="GO:0004653">
    <property type="term" value="F:polypeptide N-acetylgalactosaminyltransferase activity"/>
    <property type="evidence" value="ECO:0007669"/>
    <property type="project" value="TreeGrafter"/>
</dbReference>
<dbReference type="SUPFAM" id="SSF53448">
    <property type="entry name" value="Nucleotide-diphospho-sugar transferases"/>
    <property type="match status" value="1"/>
</dbReference>
<protein>
    <recommendedName>
        <fullName evidence="16">Polypeptide N-acetylgalactosaminyltransferase</fullName>
        <ecNumber evidence="16">2.4.1.-</ecNumber>
    </recommendedName>
    <alternativeName>
        <fullName evidence="16">Protein-UDP acetylgalactosaminyltransferase</fullName>
    </alternativeName>
</protein>
<keyword evidence="11 16" id="KW-1133">Transmembrane helix</keyword>
<evidence type="ECO:0000256" key="11">
    <source>
        <dbReference type="ARBA" id="ARBA00022989"/>
    </source>
</evidence>
<evidence type="ECO:0000256" key="2">
    <source>
        <dbReference type="ARBA" id="ARBA00004323"/>
    </source>
</evidence>
<dbReference type="PROSITE" id="PS50231">
    <property type="entry name" value="RICIN_B_LECTIN"/>
    <property type="match status" value="1"/>
</dbReference>
<dbReference type="InterPro" id="IPR000772">
    <property type="entry name" value="Ricin_B_lectin"/>
</dbReference>
<comment type="subcellular location">
    <subcellularLocation>
        <location evidence="2 16">Golgi apparatus membrane</location>
        <topology evidence="2 16">Single-pass type II membrane protein</topology>
    </subcellularLocation>
</comment>
<dbReference type="GO" id="GO:0006493">
    <property type="term" value="P:protein O-linked glycosylation"/>
    <property type="evidence" value="ECO:0007669"/>
    <property type="project" value="UniProtKB-ARBA"/>
</dbReference>
<gene>
    <name evidence="19" type="ORF">BJG266_LOCUS21454</name>
    <name evidence="20" type="ORF">QVE165_LOCUS46230</name>
</gene>
<evidence type="ECO:0000256" key="1">
    <source>
        <dbReference type="ARBA" id="ARBA00001936"/>
    </source>
</evidence>
<keyword evidence="21" id="KW-1185">Reference proteome</keyword>
<dbReference type="AlphaFoldDB" id="A0A814PCR4"/>
<evidence type="ECO:0000256" key="10">
    <source>
        <dbReference type="ARBA" id="ARBA00022968"/>
    </source>
</evidence>
<comment type="caution">
    <text evidence="19">The sequence shown here is derived from an EMBL/GenBank/DDBJ whole genome shotgun (WGS) entry which is preliminary data.</text>
</comment>
<reference evidence="19" key="1">
    <citation type="submission" date="2021-02" db="EMBL/GenBank/DDBJ databases">
        <authorList>
            <person name="Nowell W R."/>
        </authorList>
    </citation>
    <scope>NUCLEOTIDE SEQUENCE</scope>
</reference>
<proteinExistence type="inferred from homology"/>
<evidence type="ECO:0000256" key="3">
    <source>
        <dbReference type="ARBA" id="ARBA00004922"/>
    </source>
</evidence>
<dbReference type="GO" id="GO:0046872">
    <property type="term" value="F:metal ion binding"/>
    <property type="evidence" value="ECO:0007669"/>
    <property type="project" value="UniProtKB-KW"/>
</dbReference>
<dbReference type="FunFam" id="3.90.550.10:FF:000021">
    <property type="entry name" value="Polypeptide N-acetylgalactosaminyltransferase"/>
    <property type="match status" value="1"/>
</dbReference>
<keyword evidence="13 16" id="KW-0472">Membrane</keyword>
<feature type="transmembrane region" description="Helical" evidence="16">
    <location>
        <begin position="12"/>
        <end position="28"/>
    </location>
</feature>
<evidence type="ECO:0000256" key="4">
    <source>
        <dbReference type="ARBA" id="ARBA00005680"/>
    </source>
</evidence>
<dbReference type="EMBL" id="CAJNOM010000679">
    <property type="protein sequence ID" value="CAF1539759.1"/>
    <property type="molecule type" value="Genomic_DNA"/>
</dbReference>
<evidence type="ECO:0000256" key="15">
    <source>
        <dbReference type="ARBA" id="ARBA00023211"/>
    </source>
</evidence>
<comment type="similarity">
    <text evidence="4 16">Belongs to the glycosyltransferase 2 family. GalNAc-T subfamily.</text>
</comment>
<dbReference type="SMART" id="SM00458">
    <property type="entry name" value="RICIN"/>
    <property type="match status" value="1"/>
</dbReference>
<dbReference type="EC" id="2.4.1.-" evidence="16"/>
<dbReference type="InterPro" id="IPR035992">
    <property type="entry name" value="Ricin_B-like_lectins"/>
</dbReference>
<keyword evidence="14 16" id="KW-1015">Disulfide bond</keyword>
<dbReference type="GO" id="GO:0000139">
    <property type="term" value="C:Golgi membrane"/>
    <property type="evidence" value="ECO:0007669"/>
    <property type="project" value="UniProtKB-SubCell"/>
</dbReference>
<evidence type="ECO:0000256" key="5">
    <source>
        <dbReference type="ARBA" id="ARBA00022676"/>
    </source>
</evidence>
<keyword evidence="6 16" id="KW-0808">Transferase</keyword>
<dbReference type="UniPathway" id="UPA00378"/>
<keyword evidence="10" id="KW-0735">Signal-anchor</keyword>
<dbReference type="Proteomes" id="UP000663832">
    <property type="component" value="Unassembled WGS sequence"/>
</dbReference>
<comment type="cofactor">
    <cofactor evidence="1 16">
        <name>Mn(2+)</name>
        <dbReference type="ChEBI" id="CHEBI:29035"/>
    </cofactor>
</comment>
<dbReference type="Gene3D" id="2.80.10.50">
    <property type="match status" value="1"/>
</dbReference>
<sequence>MPIRRRGYAKYILLILTIWLGAIVLFTFRTDSLSQSNNDMQINVVDRTAPPSLVDRIIGVLPFKTKVDNDHPPEERLRAVEQARNMSGQVQVVAPDMNNGHNDPKTGGPGEMGNPVRIDKDKLSKEERKKYDDGWQNNAFNQYVSDMISLRRNLADIRDPECKKVDFHPNLPDTSVIIIFHNEARSALLRTVWSVIDRSPPHLLKEVILVDDFSDKGALSVIHLKQALDDDIKSIKNVRLVRTDKREGLIRARLKGAVVAKGKVLIFLDSHCECAEGWLEPLLDPIARNPKVAVVPLIEIIDDSTFQLIGTPIQNIQVGGFDWNLIFNWHVTPEREMKRRQKKTDPIRSPTMAGGLFAIDRDWFDQLGMYDPGMDIWGGENLELSFKVWQCGGELLCAPCSHVGHIFRKRSPYQWPSNVNVVKKNTVRLAEVWLDDYKKYYYERISNNLGDYGDVSDRIKIRERLQCKSFKWFLENVYPEQFIPGESLYFGEIRSRAKTSVCIDSQELEDGDKSIIGYPCHGQGGNQYFLMSKTFEIRREEKCLDYAGGQGELKKPGKVVSFSCHSMQGNQMWKYEDDMLRHASGFCIELSQGNDKDVFMSSCEATNQYQKWFWKKRLNNSTNT</sequence>
<feature type="region of interest" description="Disordered" evidence="17">
    <location>
        <begin position="94"/>
        <end position="117"/>
    </location>
</feature>
<dbReference type="CDD" id="cd23462">
    <property type="entry name" value="beta-trefoil_Ricin_Pgant9-like"/>
    <property type="match status" value="1"/>
</dbReference>
<keyword evidence="12 16" id="KW-0333">Golgi apparatus</keyword>
<evidence type="ECO:0000313" key="19">
    <source>
        <dbReference type="EMBL" id="CAF1102929.1"/>
    </source>
</evidence>
<keyword evidence="7 16" id="KW-0812">Transmembrane</keyword>
<dbReference type="InterPro" id="IPR045885">
    <property type="entry name" value="GalNAc-T"/>
</dbReference>
<evidence type="ECO:0000256" key="6">
    <source>
        <dbReference type="ARBA" id="ARBA00022679"/>
    </source>
</evidence>
<evidence type="ECO:0000256" key="16">
    <source>
        <dbReference type="RuleBase" id="RU361242"/>
    </source>
</evidence>
<dbReference type="InterPro" id="IPR001173">
    <property type="entry name" value="Glyco_trans_2-like"/>
</dbReference>
<evidence type="ECO:0000256" key="14">
    <source>
        <dbReference type="ARBA" id="ARBA00023157"/>
    </source>
</evidence>
<organism evidence="19 22">
    <name type="scientific">Adineta steineri</name>
    <dbReference type="NCBI Taxonomy" id="433720"/>
    <lineage>
        <taxon>Eukaryota</taxon>
        <taxon>Metazoa</taxon>
        <taxon>Spiralia</taxon>
        <taxon>Gnathifera</taxon>
        <taxon>Rotifera</taxon>
        <taxon>Eurotatoria</taxon>
        <taxon>Bdelloidea</taxon>
        <taxon>Adinetida</taxon>
        <taxon>Adinetidae</taxon>
        <taxon>Adineta</taxon>
    </lineage>
</organism>
<dbReference type="SUPFAM" id="SSF50370">
    <property type="entry name" value="Ricin B-like lectins"/>
    <property type="match status" value="1"/>
</dbReference>
<evidence type="ECO:0000256" key="13">
    <source>
        <dbReference type="ARBA" id="ARBA00023136"/>
    </source>
</evidence>
<dbReference type="PANTHER" id="PTHR11675">
    <property type="entry name" value="N-ACETYLGALACTOSAMINYLTRANSFERASE"/>
    <property type="match status" value="1"/>
</dbReference>
<dbReference type="Gene3D" id="3.90.550.10">
    <property type="entry name" value="Spore Coat Polysaccharide Biosynthesis Protein SpsA, Chain A"/>
    <property type="match status" value="1"/>
</dbReference>
<feature type="domain" description="Ricin B lectin" evidence="18">
    <location>
        <begin position="489"/>
        <end position="615"/>
    </location>
</feature>
<dbReference type="GO" id="GO:0030246">
    <property type="term" value="F:carbohydrate binding"/>
    <property type="evidence" value="ECO:0007669"/>
    <property type="project" value="UniProtKB-KW"/>
</dbReference>
<evidence type="ECO:0000256" key="12">
    <source>
        <dbReference type="ARBA" id="ARBA00023034"/>
    </source>
</evidence>
<evidence type="ECO:0000313" key="21">
    <source>
        <dbReference type="Proteomes" id="UP000663832"/>
    </source>
</evidence>
<evidence type="ECO:0000256" key="17">
    <source>
        <dbReference type="SAM" id="MobiDB-lite"/>
    </source>
</evidence>
<evidence type="ECO:0000256" key="7">
    <source>
        <dbReference type="ARBA" id="ARBA00022692"/>
    </source>
</evidence>
<accession>A0A814PCR4</accession>